<keyword evidence="2" id="KW-0805">Transcription regulation</keyword>
<evidence type="ECO:0000313" key="9">
    <source>
        <dbReference type="Proteomes" id="UP000000599"/>
    </source>
</evidence>
<keyword evidence="3" id="KW-0804">Transcription</keyword>
<dbReference type="OMA" id="ISGCYAR"/>
<dbReference type="GO" id="GO:0003677">
    <property type="term" value="F:DNA binding"/>
    <property type="evidence" value="ECO:0007669"/>
    <property type="project" value="InterPro"/>
</dbReference>
<dbReference type="GeneID" id="2904283"/>
<dbReference type="InParanoid" id="Q6BKE2"/>
<dbReference type="RefSeq" id="XP_461329.2">
    <property type="nucleotide sequence ID" value="XM_461329.1"/>
</dbReference>
<dbReference type="SUPFAM" id="SSF159042">
    <property type="entry name" value="Plus3-like"/>
    <property type="match status" value="1"/>
</dbReference>
<evidence type="ECO:0000256" key="3">
    <source>
        <dbReference type="ARBA" id="ARBA00023163"/>
    </source>
</evidence>
<dbReference type="GO" id="GO:0006368">
    <property type="term" value="P:transcription elongation by RNA polymerase II"/>
    <property type="evidence" value="ECO:0007669"/>
    <property type="project" value="EnsemblFungi"/>
</dbReference>
<evidence type="ECO:0000256" key="5">
    <source>
        <dbReference type="SAM" id="Coils"/>
    </source>
</evidence>
<feature type="region of interest" description="Disordered" evidence="6">
    <location>
        <begin position="1"/>
        <end position="200"/>
    </location>
</feature>
<dbReference type="FunCoup" id="Q6BKE2">
    <property type="interactions" value="360"/>
</dbReference>
<keyword evidence="9" id="KW-1185">Reference proteome</keyword>
<dbReference type="GO" id="GO:2001209">
    <property type="term" value="P:positive regulation of transcription elongation by RNA polymerase I"/>
    <property type="evidence" value="ECO:0007669"/>
    <property type="project" value="EnsemblFungi"/>
</dbReference>
<feature type="compositionally biased region" description="Polar residues" evidence="6">
    <location>
        <begin position="125"/>
        <end position="145"/>
    </location>
</feature>
<dbReference type="GO" id="GO:0006353">
    <property type="term" value="P:DNA-templated transcription termination"/>
    <property type="evidence" value="ECO:0007669"/>
    <property type="project" value="EnsemblFungi"/>
</dbReference>
<dbReference type="GO" id="GO:0003723">
    <property type="term" value="F:RNA binding"/>
    <property type="evidence" value="ECO:0007669"/>
    <property type="project" value="EnsemblFungi"/>
</dbReference>
<dbReference type="Gene3D" id="3.90.70.200">
    <property type="entry name" value="Plus-3 domain"/>
    <property type="match status" value="1"/>
</dbReference>
<feature type="coiled-coil region" evidence="5">
    <location>
        <begin position="495"/>
        <end position="522"/>
    </location>
</feature>
<organism evidence="8 9">
    <name type="scientific">Debaryomyces hansenii (strain ATCC 36239 / CBS 767 / BCRC 21394 / JCM 1990 / NBRC 0083 / IGC 2968)</name>
    <name type="common">Yeast</name>
    <name type="synonym">Torulaspora hansenii</name>
    <dbReference type="NCBI Taxonomy" id="284592"/>
    <lineage>
        <taxon>Eukaryota</taxon>
        <taxon>Fungi</taxon>
        <taxon>Dikarya</taxon>
        <taxon>Ascomycota</taxon>
        <taxon>Saccharomycotina</taxon>
        <taxon>Pichiomycetes</taxon>
        <taxon>Debaryomycetaceae</taxon>
        <taxon>Debaryomyces</taxon>
    </lineage>
</organism>
<dbReference type="GO" id="GO:0090262">
    <property type="term" value="P:regulation of transcription-coupled nucleotide-excision repair"/>
    <property type="evidence" value="ECO:0007669"/>
    <property type="project" value="EnsemblFungi"/>
</dbReference>
<feature type="domain" description="Plus3" evidence="7">
    <location>
        <begin position="227"/>
        <end position="362"/>
    </location>
</feature>
<dbReference type="EMBL" id="CR382138">
    <property type="protein sequence ID" value="CAG89734.2"/>
    <property type="molecule type" value="Genomic_DNA"/>
</dbReference>
<dbReference type="GO" id="GO:0042138">
    <property type="term" value="P:meiotic DNA double-strand break formation"/>
    <property type="evidence" value="ECO:0007669"/>
    <property type="project" value="EnsemblFungi"/>
</dbReference>
<dbReference type="KEGG" id="dha:DEHA2F22682g"/>
<dbReference type="GO" id="GO:0001015">
    <property type="term" value="P:snoRNA transcription by RNA polymerase II"/>
    <property type="evidence" value="ECO:0007669"/>
    <property type="project" value="EnsemblFungi"/>
</dbReference>
<dbReference type="PANTHER" id="PTHR13115:SF8">
    <property type="entry name" value="RNA POLYMERASE-ASSOCIATED PROTEIN RTF1 HOMOLOG"/>
    <property type="match status" value="1"/>
</dbReference>
<dbReference type="GO" id="GO:0032968">
    <property type="term" value="P:positive regulation of transcription elongation by RNA polymerase II"/>
    <property type="evidence" value="ECO:0007669"/>
    <property type="project" value="EnsemblFungi"/>
</dbReference>
<keyword evidence="4" id="KW-0539">Nucleus</keyword>
<comment type="subcellular location">
    <subcellularLocation>
        <location evidence="1">Nucleus</location>
    </subcellularLocation>
</comment>
<dbReference type="InterPro" id="IPR004343">
    <property type="entry name" value="Plus-3_dom"/>
</dbReference>
<dbReference type="GO" id="GO:0031124">
    <property type="term" value="P:mRNA 3'-end processing"/>
    <property type="evidence" value="ECO:0007669"/>
    <property type="project" value="EnsemblFungi"/>
</dbReference>
<dbReference type="GO" id="GO:0070911">
    <property type="term" value="P:global genome nucleotide-excision repair"/>
    <property type="evidence" value="ECO:0007669"/>
    <property type="project" value="EnsemblFungi"/>
</dbReference>
<feature type="compositionally biased region" description="Basic and acidic residues" evidence="6">
    <location>
        <begin position="98"/>
        <end position="121"/>
    </location>
</feature>
<dbReference type="InterPro" id="IPR036128">
    <property type="entry name" value="Plus3-like_sf"/>
</dbReference>
<dbReference type="eggNOG" id="KOG2402">
    <property type="taxonomic scope" value="Eukaryota"/>
</dbReference>
<sequence>MSDLDDDLLALAGAGDSESEMEADVPSKRQSKSSDSSGSSKKRRVDTSDLEFDDQGEDDEEEAEEEDEDEEDENLVNPYPLEGKYKDEEDRENLLSMDEIKREQTLFDRTQEMESYNEKKYLQQRMKQQSQGASGAKATRSSNRTKVPGKSSKLDKLSELRKQREQKSRKENRGDYDDYSDEGEENNEDGDERGFIEDDEDEYGYGEDEVVWGSGTSSKFKKRSNERAKLEDVNRTRVGRSILLKHCFYSDFADTVIDCFARINIGVDKRTKQPMYRMVQISDVKNIPEKAYSTPNFKCDIYLTVNQNKEQRKDFPMSIFSDSPILPEEFDRYLHELNKTGEDISYLDDVNEKYESLQYLLNRGVSDKDVNEMIAKKQKLQSNIQGYDAVFQKTRVMDQLKIAKQENNLSKVKELSDKLHKLDQVLISQTQSQNGSDSFNSMSKVNERNRKLNLLNIDRVESKSSQQRKLAEFDGGDPFSRLKTRTKVFYQDLINQENEKAIDDAKMNYETLVAEKSEKEAKIARSSYRCLGVMDNLIKEIDLDLEINI</sequence>
<evidence type="ECO:0000256" key="4">
    <source>
        <dbReference type="ARBA" id="ARBA00023242"/>
    </source>
</evidence>
<dbReference type="OrthoDB" id="166375at2759"/>
<accession>Q6BKE2</accession>
<evidence type="ECO:0000259" key="7">
    <source>
        <dbReference type="PROSITE" id="PS51360"/>
    </source>
</evidence>
<feature type="compositionally biased region" description="Basic and acidic residues" evidence="6">
    <location>
        <begin position="152"/>
        <end position="176"/>
    </location>
</feature>
<feature type="compositionally biased region" description="Acidic residues" evidence="6">
    <location>
        <begin position="48"/>
        <end position="74"/>
    </location>
</feature>
<dbReference type="STRING" id="284592.Q6BKE2"/>
<keyword evidence="5" id="KW-0175">Coiled coil</keyword>
<dbReference type="GO" id="GO:0016593">
    <property type="term" value="C:Cdc73/Paf1 complex"/>
    <property type="evidence" value="ECO:0007669"/>
    <property type="project" value="EnsemblFungi"/>
</dbReference>
<dbReference type="PANTHER" id="PTHR13115">
    <property type="entry name" value="RNA POLYMERASE-ASSOCIATED PROTEIN RTF1 HOMOLOG"/>
    <property type="match status" value="1"/>
</dbReference>
<evidence type="ECO:0000256" key="6">
    <source>
        <dbReference type="SAM" id="MobiDB-lite"/>
    </source>
</evidence>
<dbReference type="GO" id="GO:0000791">
    <property type="term" value="C:euchromatin"/>
    <property type="evidence" value="ECO:0007669"/>
    <property type="project" value="EnsemblFungi"/>
</dbReference>
<dbReference type="VEuPathDB" id="FungiDB:DEHA2F22682g"/>
<dbReference type="PROSITE" id="PS51360">
    <property type="entry name" value="PLUS3"/>
    <property type="match status" value="1"/>
</dbReference>
<evidence type="ECO:0000256" key="2">
    <source>
        <dbReference type="ARBA" id="ARBA00023015"/>
    </source>
</evidence>
<dbReference type="GO" id="GO:0000122">
    <property type="term" value="P:negative regulation of transcription by RNA polymerase II"/>
    <property type="evidence" value="ECO:0007669"/>
    <property type="project" value="EnsemblFungi"/>
</dbReference>
<proteinExistence type="predicted"/>
<dbReference type="HOGENOM" id="CLU_036626_1_0_1"/>
<dbReference type="GO" id="GO:0031126">
    <property type="term" value="P:sno(s)RNA 3'-end processing"/>
    <property type="evidence" value="ECO:0007669"/>
    <property type="project" value="EnsemblFungi"/>
</dbReference>
<dbReference type="SMART" id="SM00719">
    <property type="entry name" value="Plus3"/>
    <property type="match status" value="1"/>
</dbReference>
<evidence type="ECO:0000313" key="8">
    <source>
        <dbReference type="EMBL" id="CAG89734.2"/>
    </source>
</evidence>
<reference evidence="8 9" key="1">
    <citation type="journal article" date="2004" name="Nature">
        <title>Genome evolution in yeasts.</title>
        <authorList>
            <consortium name="Genolevures"/>
            <person name="Dujon B."/>
            <person name="Sherman D."/>
            <person name="Fischer G."/>
            <person name="Durrens P."/>
            <person name="Casaregola S."/>
            <person name="Lafontaine I."/>
            <person name="de Montigny J."/>
            <person name="Marck C."/>
            <person name="Neuveglise C."/>
            <person name="Talla E."/>
            <person name="Goffard N."/>
            <person name="Frangeul L."/>
            <person name="Aigle M."/>
            <person name="Anthouard V."/>
            <person name="Babour A."/>
            <person name="Barbe V."/>
            <person name="Barnay S."/>
            <person name="Blanchin S."/>
            <person name="Beckerich J.M."/>
            <person name="Beyne E."/>
            <person name="Bleykasten C."/>
            <person name="Boisrame A."/>
            <person name="Boyer J."/>
            <person name="Cattolico L."/>
            <person name="Confanioleri F."/>
            <person name="de Daruvar A."/>
            <person name="Despons L."/>
            <person name="Fabre E."/>
            <person name="Fairhead C."/>
            <person name="Ferry-Dumazet H."/>
            <person name="Groppi A."/>
            <person name="Hantraye F."/>
            <person name="Hennequin C."/>
            <person name="Jauniaux N."/>
            <person name="Joyet P."/>
            <person name="Kachouri R."/>
            <person name="Kerrest A."/>
            <person name="Koszul R."/>
            <person name="Lemaire M."/>
            <person name="Lesur I."/>
            <person name="Ma L."/>
            <person name="Muller H."/>
            <person name="Nicaud J.M."/>
            <person name="Nikolski M."/>
            <person name="Oztas S."/>
            <person name="Ozier-Kalogeropoulos O."/>
            <person name="Pellenz S."/>
            <person name="Potier S."/>
            <person name="Richard G.F."/>
            <person name="Straub M.L."/>
            <person name="Suleau A."/>
            <person name="Swennene D."/>
            <person name="Tekaia F."/>
            <person name="Wesolowski-Louvel M."/>
            <person name="Westhof E."/>
            <person name="Wirth B."/>
            <person name="Zeniou-Meyer M."/>
            <person name="Zivanovic I."/>
            <person name="Bolotin-Fukuhara M."/>
            <person name="Thierry A."/>
            <person name="Bouchier C."/>
            <person name="Caudron B."/>
            <person name="Scarpelli C."/>
            <person name="Gaillardin C."/>
            <person name="Weissenbach J."/>
            <person name="Wincker P."/>
            <person name="Souciet J.L."/>
        </authorList>
    </citation>
    <scope>NUCLEOTIDE SEQUENCE [LARGE SCALE GENOMIC DNA]</scope>
    <source>
        <strain evidence="9">ATCC 36239 / CBS 767 / BCRC 21394 / JCM 1990 / NBRC 0083 / IGC 2968</strain>
    </source>
</reference>
<feature type="compositionally biased region" description="Acidic residues" evidence="6">
    <location>
        <begin position="177"/>
        <end position="200"/>
    </location>
</feature>
<dbReference type="Proteomes" id="UP000000599">
    <property type="component" value="Chromosome F"/>
</dbReference>
<name>Q6BKE2_DEBHA</name>
<dbReference type="AlphaFoldDB" id="Q6BKE2"/>
<protein>
    <submittedName>
        <fullName evidence="8">DEHA2F22682p</fullName>
    </submittedName>
</protein>
<gene>
    <name evidence="8" type="ordered locus">DEHA2F22682g</name>
</gene>
<dbReference type="GO" id="GO:1990269">
    <property type="term" value="F:RNA polymerase II C-terminal domain phosphoserine binding"/>
    <property type="evidence" value="ECO:0007669"/>
    <property type="project" value="EnsemblFungi"/>
</dbReference>
<evidence type="ECO:0000256" key="1">
    <source>
        <dbReference type="ARBA" id="ARBA00004123"/>
    </source>
</evidence>
<dbReference type="Pfam" id="PF03126">
    <property type="entry name" value="Plus-3"/>
    <property type="match status" value="1"/>
</dbReference>